<keyword evidence="1" id="KW-0812">Transmembrane</keyword>
<keyword evidence="1" id="KW-1133">Transmembrane helix</keyword>
<gene>
    <name evidence="2" type="ORF">SAMN04489842_1919</name>
</gene>
<dbReference type="Proteomes" id="UP000198848">
    <property type="component" value="Unassembled WGS sequence"/>
</dbReference>
<keyword evidence="3" id="KW-1185">Reference proteome</keyword>
<evidence type="ECO:0000313" key="3">
    <source>
        <dbReference type="Proteomes" id="UP000198848"/>
    </source>
</evidence>
<dbReference type="AlphaFoldDB" id="A0A1H1FDF6"/>
<dbReference type="EMBL" id="FNLC01000002">
    <property type="protein sequence ID" value="SDQ98860.1"/>
    <property type="molecule type" value="Genomic_DNA"/>
</dbReference>
<accession>A0A1H1FDF6</accession>
<organism evidence="2 3">
    <name type="scientific">Natronobacterium texcoconense</name>
    <dbReference type="NCBI Taxonomy" id="1095778"/>
    <lineage>
        <taxon>Archaea</taxon>
        <taxon>Methanobacteriati</taxon>
        <taxon>Methanobacteriota</taxon>
        <taxon>Stenosarchaea group</taxon>
        <taxon>Halobacteria</taxon>
        <taxon>Halobacteriales</taxon>
        <taxon>Natrialbaceae</taxon>
        <taxon>Natronobacterium</taxon>
    </lineage>
</organism>
<sequence>MVAELIISVVVGFGVLFLASYLGTTFALRSFFGPDYVDPVLKNFTLDNDDRETDSGRGNR</sequence>
<protein>
    <submittedName>
        <fullName evidence="2">Uncharacterized protein</fullName>
    </submittedName>
</protein>
<keyword evidence="1" id="KW-0472">Membrane</keyword>
<evidence type="ECO:0000256" key="1">
    <source>
        <dbReference type="SAM" id="Phobius"/>
    </source>
</evidence>
<feature type="transmembrane region" description="Helical" evidence="1">
    <location>
        <begin position="6"/>
        <end position="28"/>
    </location>
</feature>
<proteinExistence type="predicted"/>
<reference evidence="3" key="1">
    <citation type="submission" date="2016-10" db="EMBL/GenBank/DDBJ databases">
        <authorList>
            <person name="Varghese N."/>
            <person name="Submissions S."/>
        </authorList>
    </citation>
    <scope>NUCLEOTIDE SEQUENCE [LARGE SCALE GENOMIC DNA]</scope>
    <source>
        <strain evidence="3">DSM 24767</strain>
    </source>
</reference>
<name>A0A1H1FDF6_NATTX</name>
<evidence type="ECO:0000313" key="2">
    <source>
        <dbReference type="EMBL" id="SDQ98860.1"/>
    </source>
</evidence>